<gene>
    <name evidence="1" type="ORF">DNG_01789</name>
</gene>
<dbReference type="EMBL" id="ONZQ02000002">
    <property type="protein sequence ID" value="SPN98746.1"/>
    <property type="molecule type" value="Genomic_DNA"/>
</dbReference>
<dbReference type="Proteomes" id="UP001187682">
    <property type="component" value="Unassembled WGS sequence"/>
</dbReference>
<keyword evidence="2" id="KW-1185">Reference proteome</keyword>
<proteinExistence type="predicted"/>
<sequence length="160" mass="17370">MLLVGMVPVTTGIYNLATASDLASFAFGIYDVMLATAHYALSWLVLVVDWDLLPPDSPTRARLIRIDSAIYGLLSRLSLCPRDDQVERRDIEGGIWGIEGMKGRSAGVPGVGGIQRVGQPYLLRRPVNSATDLSSQRDSFTVDTSRVSPARPLPCCDLHA</sequence>
<comment type="caution">
    <text evidence="1">The sequence shown here is derived from an EMBL/GenBank/DDBJ whole genome shotgun (WGS) entry which is preliminary data.</text>
</comment>
<dbReference type="AlphaFoldDB" id="A0AAE8MTS4"/>
<protein>
    <submittedName>
        <fullName evidence="1">Uncharacterized protein</fullName>
    </submittedName>
</protein>
<evidence type="ECO:0000313" key="1">
    <source>
        <dbReference type="EMBL" id="SPN98746.1"/>
    </source>
</evidence>
<accession>A0AAE8MTS4</accession>
<organism evidence="1 2">
    <name type="scientific">Cephalotrichum gorgonifer</name>
    <dbReference type="NCBI Taxonomy" id="2041049"/>
    <lineage>
        <taxon>Eukaryota</taxon>
        <taxon>Fungi</taxon>
        <taxon>Dikarya</taxon>
        <taxon>Ascomycota</taxon>
        <taxon>Pezizomycotina</taxon>
        <taxon>Sordariomycetes</taxon>
        <taxon>Hypocreomycetidae</taxon>
        <taxon>Microascales</taxon>
        <taxon>Microascaceae</taxon>
        <taxon>Cephalotrichum</taxon>
    </lineage>
</organism>
<reference evidence="1" key="1">
    <citation type="submission" date="2018-03" db="EMBL/GenBank/DDBJ databases">
        <authorList>
            <person name="Guldener U."/>
        </authorList>
    </citation>
    <scope>NUCLEOTIDE SEQUENCE</scope>
</reference>
<evidence type="ECO:0000313" key="2">
    <source>
        <dbReference type="Proteomes" id="UP001187682"/>
    </source>
</evidence>
<name>A0AAE8MTS4_9PEZI</name>